<accession>A0A518HFJ3</accession>
<name>A0A518HFJ3_9BACT</name>
<organism evidence="2 3">
    <name type="scientific">Tautonia plasticadhaerens</name>
    <dbReference type="NCBI Taxonomy" id="2527974"/>
    <lineage>
        <taxon>Bacteria</taxon>
        <taxon>Pseudomonadati</taxon>
        <taxon>Planctomycetota</taxon>
        <taxon>Planctomycetia</taxon>
        <taxon>Isosphaerales</taxon>
        <taxon>Isosphaeraceae</taxon>
        <taxon>Tautonia</taxon>
    </lineage>
</organism>
<feature type="compositionally biased region" description="Basic and acidic residues" evidence="1">
    <location>
        <begin position="116"/>
        <end position="130"/>
    </location>
</feature>
<proteinExistence type="predicted"/>
<dbReference type="Proteomes" id="UP000317835">
    <property type="component" value="Plasmid pElP_4"/>
</dbReference>
<feature type="compositionally biased region" description="Low complexity" evidence="1">
    <location>
        <begin position="202"/>
        <end position="211"/>
    </location>
</feature>
<feature type="compositionally biased region" description="Low complexity" evidence="1">
    <location>
        <begin position="101"/>
        <end position="110"/>
    </location>
</feature>
<reference evidence="2 3" key="1">
    <citation type="submission" date="2019-02" db="EMBL/GenBank/DDBJ databases">
        <title>Deep-cultivation of Planctomycetes and their phenomic and genomic characterization uncovers novel biology.</title>
        <authorList>
            <person name="Wiegand S."/>
            <person name="Jogler M."/>
            <person name="Boedeker C."/>
            <person name="Pinto D."/>
            <person name="Vollmers J."/>
            <person name="Rivas-Marin E."/>
            <person name="Kohn T."/>
            <person name="Peeters S.H."/>
            <person name="Heuer A."/>
            <person name="Rast P."/>
            <person name="Oberbeckmann S."/>
            <person name="Bunk B."/>
            <person name="Jeske O."/>
            <person name="Meyerdierks A."/>
            <person name="Storesund J.E."/>
            <person name="Kallscheuer N."/>
            <person name="Luecker S."/>
            <person name="Lage O.M."/>
            <person name="Pohl T."/>
            <person name="Merkel B.J."/>
            <person name="Hornburger P."/>
            <person name="Mueller R.-W."/>
            <person name="Bruemmer F."/>
            <person name="Labrenz M."/>
            <person name="Spormann A.M."/>
            <person name="Op den Camp H."/>
            <person name="Overmann J."/>
            <person name="Amann R."/>
            <person name="Jetten M.S.M."/>
            <person name="Mascher T."/>
            <person name="Medema M.H."/>
            <person name="Devos D.P."/>
            <person name="Kaster A.-K."/>
            <person name="Ovreas L."/>
            <person name="Rohde M."/>
            <person name="Galperin M.Y."/>
            <person name="Jogler C."/>
        </authorList>
    </citation>
    <scope>NUCLEOTIDE SEQUENCE [LARGE SCALE GENOMIC DNA]</scope>
    <source>
        <strain evidence="2 3">ElP</strain>
        <plasmid evidence="3">pelp_4</plasmid>
    </source>
</reference>
<sequence>MPAHVGDPARGADRSDPVHSNLAASSRPPDPARRGAIPCHHGDNDATTAPPARQNNSPARRCECDPAARTASPPPCPGDGLLDLGEARRHERPDDRGPGLGRPRAAGSASPGPRRGRSDLLADATRDRWGRRPGTPGTPGSDADRPPAPRRAGPARPGVPIIPSARASGESPPPRPGRPRVGRGDRSRRPPRCPLPPGLPGRPGLSPLRPGVAAPAPWDQDPGPPRGAGDRGNEGSSPTGALDPLVPVRPWSLDRPSASACCRPVDHGALADHRPGPHVALIRH</sequence>
<feature type="region of interest" description="Disordered" evidence="1">
    <location>
        <begin position="1"/>
        <end position="258"/>
    </location>
</feature>
<protein>
    <submittedName>
        <fullName evidence="2">Uncharacterized protein</fullName>
    </submittedName>
</protein>
<feature type="compositionally biased region" description="Basic and acidic residues" evidence="1">
    <location>
        <begin position="85"/>
        <end position="97"/>
    </location>
</feature>
<dbReference type="EMBL" id="CP036430">
    <property type="protein sequence ID" value="QDV39601.1"/>
    <property type="molecule type" value="Genomic_DNA"/>
</dbReference>
<evidence type="ECO:0000313" key="2">
    <source>
        <dbReference type="EMBL" id="QDV39601.1"/>
    </source>
</evidence>
<geneLocation type="plasmid" evidence="3">
    <name>pelp_4</name>
</geneLocation>
<feature type="compositionally biased region" description="Low complexity" evidence="1">
    <location>
        <begin position="150"/>
        <end position="170"/>
    </location>
</feature>
<gene>
    <name evidence="2" type="ORF">ElP_75720</name>
</gene>
<evidence type="ECO:0000313" key="3">
    <source>
        <dbReference type="Proteomes" id="UP000317835"/>
    </source>
</evidence>
<dbReference type="AlphaFoldDB" id="A0A518HFJ3"/>
<evidence type="ECO:0000256" key="1">
    <source>
        <dbReference type="SAM" id="MobiDB-lite"/>
    </source>
</evidence>
<keyword evidence="3" id="KW-1185">Reference proteome</keyword>
<keyword evidence="2" id="KW-0614">Plasmid</keyword>
<dbReference type="KEGG" id="tpla:ElP_75720"/>